<evidence type="ECO:0000313" key="4">
    <source>
        <dbReference type="Proteomes" id="UP000774699"/>
    </source>
</evidence>
<protein>
    <submittedName>
        <fullName evidence="3">GNAT family N-acetyltransferase</fullName>
    </submittedName>
</protein>
<evidence type="ECO:0000256" key="1">
    <source>
        <dbReference type="SAM" id="MobiDB-lite"/>
    </source>
</evidence>
<feature type="domain" description="N-acetyltransferase" evidence="2">
    <location>
        <begin position="76"/>
        <end position="152"/>
    </location>
</feature>
<dbReference type="SUPFAM" id="SSF55729">
    <property type="entry name" value="Acyl-CoA N-acyltransferases (Nat)"/>
    <property type="match status" value="1"/>
</dbReference>
<dbReference type="EMBL" id="VGJJ01000005">
    <property type="protein sequence ID" value="MBM3281936.1"/>
    <property type="molecule type" value="Genomic_DNA"/>
</dbReference>
<name>A0A8T4C5Z9_9ARCH</name>
<accession>A0A8T4C5Z9</accession>
<dbReference type="Pfam" id="PF00583">
    <property type="entry name" value="Acetyltransf_1"/>
    <property type="match status" value="1"/>
</dbReference>
<comment type="caution">
    <text evidence="3">The sequence shown here is derived from an EMBL/GenBank/DDBJ whole genome shotgun (WGS) entry which is preliminary data.</text>
</comment>
<gene>
    <name evidence="3" type="ORF">FJY86_01160</name>
</gene>
<evidence type="ECO:0000313" key="3">
    <source>
        <dbReference type="EMBL" id="MBM3281936.1"/>
    </source>
</evidence>
<dbReference type="Gene3D" id="3.40.630.30">
    <property type="match status" value="1"/>
</dbReference>
<sequence length="177" mass="20696">MPSRRRPVPRNPTGELPFHERPLKRPPRRIEMKMELPRDKRVHESLLHIGSNNLGKVQYSLEENSTHQKPNIKIQYLIPTHEHKKYGARLLAHFLLQAKINNVHHVVADVGEDNQASQRMFERMGFSLKKVPLGGRERESGAGRYLYRFTLDLEHMGMEGIVKRLRTSLNQPKQTRK</sequence>
<feature type="compositionally biased region" description="Basic and acidic residues" evidence="1">
    <location>
        <begin position="17"/>
        <end position="27"/>
    </location>
</feature>
<feature type="region of interest" description="Disordered" evidence="1">
    <location>
        <begin position="1"/>
        <end position="27"/>
    </location>
</feature>
<dbReference type="AlphaFoldDB" id="A0A8T4C5Z9"/>
<dbReference type="InterPro" id="IPR016181">
    <property type="entry name" value="Acyl_CoA_acyltransferase"/>
</dbReference>
<dbReference type="Proteomes" id="UP000774699">
    <property type="component" value="Unassembled WGS sequence"/>
</dbReference>
<dbReference type="InterPro" id="IPR000182">
    <property type="entry name" value="GNAT_dom"/>
</dbReference>
<dbReference type="PROSITE" id="PS51186">
    <property type="entry name" value="GNAT"/>
    <property type="match status" value="1"/>
</dbReference>
<proteinExistence type="predicted"/>
<evidence type="ECO:0000259" key="2">
    <source>
        <dbReference type="PROSITE" id="PS51186"/>
    </source>
</evidence>
<dbReference type="GO" id="GO:0016747">
    <property type="term" value="F:acyltransferase activity, transferring groups other than amino-acyl groups"/>
    <property type="evidence" value="ECO:0007669"/>
    <property type="project" value="InterPro"/>
</dbReference>
<reference evidence="3" key="1">
    <citation type="submission" date="2019-03" db="EMBL/GenBank/DDBJ databases">
        <title>Lake Tanganyika Metagenome-Assembled Genomes (MAGs).</title>
        <authorList>
            <person name="Tran P."/>
        </authorList>
    </citation>
    <scope>NUCLEOTIDE SEQUENCE</scope>
    <source>
        <strain evidence="3">M_DeepCast_50m_m2_156</strain>
    </source>
</reference>
<organism evidence="3 4">
    <name type="scientific">Candidatus Iainarchaeum sp</name>
    <dbReference type="NCBI Taxonomy" id="3101447"/>
    <lineage>
        <taxon>Archaea</taxon>
        <taxon>Candidatus Iainarchaeota</taxon>
        <taxon>Candidatus Iainarchaeia</taxon>
        <taxon>Candidatus Iainarchaeales</taxon>
        <taxon>Candidatus Iainarchaeaceae</taxon>
        <taxon>Candidatus Iainarchaeum</taxon>
    </lineage>
</organism>